<evidence type="ECO:0000313" key="4">
    <source>
        <dbReference type="Proteomes" id="UP000007110"/>
    </source>
</evidence>
<dbReference type="Gene3D" id="1.10.340.70">
    <property type="match status" value="1"/>
</dbReference>
<dbReference type="AlphaFoldDB" id="A0A7M7HJS0"/>
<evidence type="ECO:0000256" key="1">
    <source>
        <dbReference type="SAM" id="MobiDB-lite"/>
    </source>
</evidence>
<dbReference type="EnsemblMetazoa" id="XM_011665061">
    <property type="protein sequence ID" value="XP_011663363"/>
    <property type="gene ID" value="LOC105437912"/>
</dbReference>
<dbReference type="OMA" id="PRYTNIM"/>
<dbReference type="RefSeq" id="XP_011663363.2">
    <property type="nucleotide sequence ID" value="XM_011665061.2"/>
</dbReference>
<dbReference type="PANTHER" id="PTHR37984">
    <property type="entry name" value="PROTEIN CBG26694"/>
    <property type="match status" value="1"/>
</dbReference>
<keyword evidence="4" id="KW-1185">Reference proteome</keyword>
<dbReference type="KEGG" id="spu:105437912"/>
<feature type="region of interest" description="Disordered" evidence="1">
    <location>
        <begin position="228"/>
        <end position="330"/>
    </location>
</feature>
<dbReference type="InterPro" id="IPR041588">
    <property type="entry name" value="Integrase_H2C2"/>
</dbReference>
<reference evidence="3" key="2">
    <citation type="submission" date="2021-01" db="UniProtKB">
        <authorList>
            <consortium name="EnsemblMetazoa"/>
        </authorList>
    </citation>
    <scope>IDENTIFICATION</scope>
</reference>
<evidence type="ECO:0000259" key="2">
    <source>
        <dbReference type="Pfam" id="PF17921"/>
    </source>
</evidence>
<dbReference type="InParanoid" id="A0A7M7HJS0"/>
<dbReference type="InterPro" id="IPR050951">
    <property type="entry name" value="Retrovirus_Pol_polyprotein"/>
</dbReference>
<name>A0A7M7HJS0_STRPU</name>
<accession>A0A7M7HJS0</accession>
<evidence type="ECO:0000313" key="3">
    <source>
        <dbReference type="EnsemblMetazoa" id="XP_011663363"/>
    </source>
</evidence>
<dbReference type="Pfam" id="PF17921">
    <property type="entry name" value="Integrase_H2C2"/>
    <property type="match status" value="1"/>
</dbReference>
<sequence>MSELESEVPQPSSSPPNCLQGLEPKLLHHQKLDKDLEDIRHMVTNNTRPTVKEIRRSQPGKRRLLWQLSRLSIHNDILYRTKMDEKRSVKLYQAIVPESLVQEVLKLLHGHPTSGHFSAERTLERAKSSYFWPYIHRDVLDFCEKCRACETIRSPHPSNHAPLKNRLKPYRVLSSATNHTHRIVHKNRLKPYRSEWTPHTRVDVRSSNTDVPPTFTCSQEHRPYFTPLSGSLPFRDQSGNATPLLPVNNPPPGLLVPPSPIQGPAGLLPTPPGLPPPPLGLPLPPPGLQPPPPGPPGPPGLPQRPPRRPNQTQTRSGRAVVKPTRYDDFV</sequence>
<feature type="domain" description="Integrase zinc-binding" evidence="2">
    <location>
        <begin position="96"/>
        <end position="152"/>
    </location>
</feature>
<feature type="compositionally biased region" description="Pro residues" evidence="1">
    <location>
        <begin position="269"/>
        <end position="304"/>
    </location>
</feature>
<dbReference type="PANTHER" id="PTHR37984:SF15">
    <property type="entry name" value="INTEGRASE CATALYTIC DOMAIN-CONTAINING PROTEIN"/>
    <property type="match status" value="1"/>
</dbReference>
<reference evidence="4" key="1">
    <citation type="submission" date="2015-02" db="EMBL/GenBank/DDBJ databases">
        <title>Genome sequencing for Strongylocentrotus purpuratus.</title>
        <authorList>
            <person name="Murali S."/>
            <person name="Liu Y."/>
            <person name="Vee V."/>
            <person name="English A."/>
            <person name="Wang M."/>
            <person name="Skinner E."/>
            <person name="Han Y."/>
            <person name="Muzny D.M."/>
            <person name="Worley K.C."/>
            <person name="Gibbs R.A."/>
        </authorList>
    </citation>
    <scope>NUCLEOTIDE SEQUENCE</scope>
</reference>
<dbReference type="Proteomes" id="UP000007110">
    <property type="component" value="Unassembled WGS sequence"/>
</dbReference>
<dbReference type="FunFam" id="1.10.340.70:FF:000001">
    <property type="entry name" value="Retrovirus-related Pol polyprotein from transposon gypsy-like Protein"/>
    <property type="match status" value="1"/>
</dbReference>
<dbReference type="GeneID" id="105437912"/>
<dbReference type="OrthoDB" id="425619at2759"/>
<feature type="compositionally biased region" description="Pro residues" evidence="1">
    <location>
        <begin position="248"/>
        <end position="261"/>
    </location>
</feature>
<organism evidence="3 4">
    <name type="scientific">Strongylocentrotus purpuratus</name>
    <name type="common">Purple sea urchin</name>
    <dbReference type="NCBI Taxonomy" id="7668"/>
    <lineage>
        <taxon>Eukaryota</taxon>
        <taxon>Metazoa</taxon>
        <taxon>Echinodermata</taxon>
        <taxon>Eleutherozoa</taxon>
        <taxon>Echinozoa</taxon>
        <taxon>Echinoidea</taxon>
        <taxon>Euechinoidea</taxon>
        <taxon>Echinacea</taxon>
        <taxon>Camarodonta</taxon>
        <taxon>Echinidea</taxon>
        <taxon>Strongylocentrotidae</taxon>
        <taxon>Strongylocentrotus</taxon>
    </lineage>
</organism>
<protein>
    <recommendedName>
        <fullName evidence="2">Integrase zinc-binding domain-containing protein</fullName>
    </recommendedName>
</protein>
<proteinExistence type="predicted"/>